<organism evidence="1 2">
    <name type="scientific">Arachidicoccus rhizosphaerae</name>
    <dbReference type="NCBI Taxonomy" id="551991"/>
    <lineage>
        <taxon>Bacteria</taxon>
        <taxon>Pseudomonadati</taxon>
        <taxon>Bacteroidota</taxon>
        <taxon>Chitinophagia</taxon>
        <taxon>Chitinophagales</taxon>
        <taxon>Chitinophagaceae</taxon>
        <taxon>Arachidicoccus</taxon>
    </lineage>
</organism>
<name>A0A1H4B951_9BACT</name>
<evidence type="ECO:0000313" key="1">
    <source>
        <dbReference type="EMBL" id="SEA44693.1"/>
    </source>
</evidence>
<keyword evidence="2" id="KW-1185">Reference proteome</keyword>
<proteinExistence type="predicted"/>
<dbReference type="Proteomes" id="UP000199041">
    <property type="component" value="Unassembled WGS sequence"/>
</dbReference>
<evidence type="ECO:0000313" key="2">
    <source>
        <dbReference type="Proteomes" id="UP000199041"/>
    </source>
</evidence>
<gene>
    <name evidence="1" type="ORF">SAMN05192529_11928</name>
</gene>
<reference evidence="1 2" key="1">
    <citation type="submission" date="2016-10" db="EMBL/GenBank/DDBJ databases">
        <authorList>
            <person name="de Groot N.N."/>
        </authorList>
    </citation>
    <scope>NUCLEOTIDE SEQUENCE [LARGE SCALE GENOMIC DNA]</scope>
    <source>
        <strain evidence="1 2">Vu-144</strain>
    </source>
</reference>
<sequence>MHLISILPIFNFQGEAGVLDQFYSPFKLHNFAHIPLDF</sequence>
<protein>
    <submittedName>
        <fullName evidence="1">Uncharacterized protein</fullName>
    </submittedName>
</protein>
<dbReference type="STRING" id="551991.SAMN05192529_11928"/>
<dbReference type="AlphaFoldDB" id="A0A1H4B951"/>
<accession>A0A1H4B951</accession>
<dbReference type="EMBL" id="FNQY01000019">
    <property type="protein sequence ID" value="SEA44693.1"/>
    <property type="molecule type" value="Genomic_DNA"/>
</dbReference>